<feature type="compositionally biased region" description="Basic and acidic residues" evidence="1">
    <location>
        <begin position="167"/>
        <end position="177"/>
    </location>
</feature>
<organism evidence="2 3">
    <name type="scientific">Defluviimonas salinarum</name>
    <dbReference type="NCBI Taxonomy" id="2992147"/>
    <lineage>
        <taxon>Bacteria</taxon>
        <taxon>Pseudomonadati</taxon>
        <taxon>Pseudomonadota</taxon>
        <taxon>Alphaproteobacteria</taxon>
        <taxon>Rhodobacterales</taxon>
        <taxon>Paracoccaceae</taxon>
        <taxon>Albidovulum</taxon>
    </lineage>
</organism>
<reference evidence="2 3" key="1">
    <citation type="submission" date="2022-10" db="EMBL/GenBank/DDBJ databases">
        <title>Defluviimonas sp. CAU 1641 isolated from mud.</title>
        <authorList>
            <person name="Kim W."/>
        </authorList>
    </citation>
    <scope>NUCLEOTIDE SEQUENCE [LARGE SCALE GENOMIC DNA]</scope>
    <source>
        <strain evidence="2 3">CAU 1641</strain>
    </source>
</reference>
<evidence type="ECO:0000313" key="2">
    <source>
        <dbReference type="EMBL" id="MCW3782783.1"/>
    </source>
</evidence>
<proteinExistence type="predicted"/>
<dbReference type="Proteomes" id="UP001207582">
    <property type="component" value="Unassembled WGS sequence"/>
</dbReference>
<evidence type="ECO:0008006" key="4">
    <source>
        <dbReference type="Google" id="ProtNLM"/>
    </source>
</evidence>
<feature type="region of interest" description="Disordered" evidence="1">
    <location>
        <begin position="115"/>
        <end position="234"/>
    </location>
</feature>
<name>A0ABT3J536_9RHOB</name>
<evidence type="ECO:0000313" key="3">
    <source>
        <dbReference type="Proteomes" id="UP001207582"/>
    </source>
</evidence>
<feature type="compositionally biased region" description="Acidic residues" evidence="1">
    <location>
        <begin position="211"/>
        <end position="224"/>
    </location>
</feature>
<dbReference type="EMBL" id="JAPDOG010000013">
    <property type="protein sequence ID" value="MCW3782783.1"/>
    <property type="molecule type" value="Genomic_DNA"/>
</dbReference>
<comment type="caution">
    <text evidence="2">The sequence shown here is derived from an EMBL/GenBank/DDBJ whole genome shotgun (WGS) entry which is preliminary data.</text>
</comment>
<keyword evidence="3" id="KW-1185">Reference proteome</keyword>
<sequence length="323" mass="34814">MSDLRTNPEIEDVLSSIRRLVSEDGRHRPAPAPERTPAPDDSDDKLVLTDALRVAGNEKELLPEAEEGADAALDTAADLESPTAVEALHADTGRQSLEATIAELEVAVARIGDDFEPDGSEIAVPDEALAQEEFIEDGLETDEPAAGDSAPSFAEASADVDLADEEGDRHTEASQDRYDDEPWAVFTDDDENPMSDAPDVQPESPDRDETAEAPDPDIEVEEAAEPGPARRLHLTAADAVADTGMTEPDSAVEPAAAPGQASAFWSDDVEDHVEDAEIEALRALVAELIRQELQGPLGERVTRNMRMLVRREIQRALDARKSD</sequence>
<gene>
    <name evidence="2" type="ORF">OM960_14430</name>
</gene>
<evidence type="ECO:0000256" key="1">
    <source>
        <dbReference type="SAM" id="MobiDB-lite"/>
    </source>
</evidence>
<accession>A0ABT3J536</accession>
<dbReference type="RefSeq" id="WP_264772443.1">
    <property type="nucleotide sequence ID" value="NZ_JAPDOG010000013.1"/>
</dbReference>
<feature type="compositionally biased region" description="Acidic residues" evidence="1">
    <location>
        <begin position="129"/>
        <end position="145"/>
    </location>
</feature>
<protein>
    <recommendedName>
        <fullName evidence="4">Glycerol-3-phosphate dehydrogenase</fullName>
    </recommendedName>
</protein>
<feature type="region of interest" description="Disordered" evidence="1">
    <location>
        <begin position="21"/>
        <end position="45"/>
    </location>
</feature>
<feature type="compositionally biased region" description="Acidic residues" evidence="1">
    <location>
        <begin position="178"/>
        <end position="193"/>
    </location>
</feature>